<accession>A0A1Y3BQL3</accession>
<sequence>MMATWIEYHVYSIVVVVVDAQRQLTKLYPLFLYWSNIAVSDGEHSNCHYLSILLFDLMIEYIDDVQNNNNHRYFDELPKIV</sequence>
<evidence type="ECO:0000313" key="1">
    <source>
        <dbReference type="EMBL" id="OTF82324.1"/>
    </source>
</evidence>
<protein>
    <submittedName>
        <fullName evidence="1">Uncharacterized protein</fullName>
    </submittedName>
</protein>
<gene>
    <name evidence="1" type="ORF">BLA29_008466</name>
</gene>
<proteinExistence type="predicted"/>
<reference evidence="1 2" key="1">
    <citation type="submission" date="2017-03" db="EMBL/GenBank/DDBJ databases">
        <title>Genome Survey of Euroglyphus maynei.</title>
        <authorList>
            <person name="Arlian L.G."/>
            <person name="Morgan M.S."/>
            <person name="Rider S.D."/>
        </authorList>
    </citation>
    <scope>NUCLEOTIDE SEQUENCE [LARGE SCALE GENOMIC DNA]</scope>
    <source>
        <strain evidence="1">Arlian Lab</strain>
        <tissue evidence="1">Whole body</tissue>
    </source>
</reference>
<keyword evidence="2" id="KW-1185">Reference proteome</keyword>
<organism evidence="1 2">
    <name type="scientific">Euroglyphus maynei</name>
    <name type="common">Mayne's house dust mite</name>
    <dbReference type="NCBI Taxonomy" id="6958"/>
    <lineage>
        <taxon>Eukaryota</taxon>
        <taxon>Metazoa</taxon>
        <taxon>Ecdysozoa</taxon>
        <taxon>Arthropoda</taxon>
        <taxon>Chelicerata</taxon>
        <taxon>Arachnida</taxon>
        <taxon>Acari</taxon>
        <taxon>Acariformes</taxon>
        <taxon>Sarcoptiformes</taxon>
        <taxon>Astigmata</taxon>
        <taxon>Psoroptidia</taxon>
        <taxon>Analgoidea</taxon>
        <taxon>Pyroglyphidae</taxon>
        <taxon>Pyroglyphinae</taxon>
        <taxon>Euroglyphus</taxon>
    </lineage>
</organism>
<dbReference type="AlphaFoldDB" id="A0A1Y3BQL3"/>
<dbReference type="EMBL" id="MUJZ01008997">
    <property type="protein sequence ID" value="OTF82324.1"/>
    <property type="molecule type" value="Genomic_DNA"/>
</dbReference>
<evidence type="ECO:0000313" key="2">
    <source>
        <dbReference type="Proteomes" id="UP000194236"/>
    </source>
</evidence>
<comment type="caution">
    <text evidence="1">The sequence shown here is derived from an EMBL/GenBank/DDBJ whole genome shotgun (WGS) entry which is preliminary data.</text>
</comment>
<dbReference type="Proteomes" id="UP000194236">
    <property type="component" value="Unassembled WGS sequence"/>
</dbReference>
<name>A0A1Y3BQL3_EURMA</name>